<gene>
    <name evidence="1" type="ORF">NLG97_g8407</name>
</gene>
<proteinExistence type="predicted"/>
<evidence type="ECO:0000313" key="1">
    <source>
        <dbReference type="EMBL" id="KAJ3479101.1"/>
    </source>
</evidence>
<organism evidence="1 2">
    <name type="scientific">Lecanicillium saksenae</name>
    <dbReference type="NCBI Taxonomy" id="468837"/>
    <lineage>
        <taxon>Eukaryota</taxon>
        <taxon>Fungi</taxon>
        <taxon>Dikarya</taxon>
        <taxon>Ascomycota</taxon>
        <taxon>Pezizomycotina</taxon>
        <taxon>Sordariomycetes</taxon>
        <taxon>Hypocreomycetidae</taxon>
        <taxon>Hypocreales</taxon>
        <taxon>Cordycipitaceae</taxon>
        <taxon>Lecanicillium</taxon>
    </lineage>
</organism>
<keyword evidence="2" id="KW-1185">Reference proteome</keyword>
<comment type="caution">
    <text evidence="1">The sequence shown here is derived from an EMBL/GenBank/DDBJ whole genome shotgun (WGS) entry which is preliminary data.</text>
</comment>
<evidence type="ECO:0000313" key="2">
    <source>
        <dbReference type="Proteomes" id="UP001148737"/>
    </source>
</evidence>
<reference evidence="1" key="1">
    <citation type="submission" date="2022-07" db="EMBL/GenBank/DDBJ databases">
        <title>Genome Sequence of Lecanicillium saksenae.</title>
        <authorList>
            <person name="Buettner E."/>
        </authorList>
    </citation>
    <scope>NUCLEOTIDE SEQUENCE</scope>
    <source>
        <strain evidence="1">VT-O1</strain>
    </source>
</reference>
<dbReference type="Proteomes" id="UP001148737">
    <property type="component" value="Unassembled WGS sequence"/>
</dbReference>
<name>A0ACC1QLE3_9HYPO</name>
<sequence>MGNPFIKKQKPAPQPKDDPIKCPFDGESSAQPAKSPARFWLLSVGICLGLFLSIIDSSIVATALYTIGTDFRDVRSINWIALAYTLAYLGCAVAFAHVSDVIGRRNAFIAAFVLFFAFSLASGFAQNIRQLIAFRTIQGIGGSGLYSLTMIILPEMCAPSQLKFIGSLIGMVIAASGVLGPVLGGLLTQYTQWRWIFWINGPIGAVSMAIFLLSWPSKEQYSPVKPLQWKNFDFFGTFLIIVAAVLVVFSFQNAGESFTDIFNDAVFIAPLAIGLICWGGAFAWAFMVDNGQFGRHLVPALPFRLFRNRHYTSAALTTLLIGYPYLQIIFTFPTRAQVVSGKSVLVSGLELLPMIGGSALGSILAGGLNGKKNFLFETISTGCSLTLLGCGLLSTVHGREDDAKALGFLVFCGLGFGLSTAAATMLVSFEAPIADAAPAHGILAQMRILGGSIGIATASILLRNKIKDAMGGQVSSADMISLGWGLESFDSHKQAVIISAYSAAFRTGMTISSIIAGIAFLVSILGYRRTRLDMNEQRAKLFREEELRRSNHCIEVTERDLTASA</sequence>
<dbReference type="EMBL" id="JANAKD010001472">
    <property type="protein sequence ID" value="KAJ3479101.1"/>
    <property type="molecule type" value="Genomic_DNA"/>
</dbReference>
<accession>A0ACC1QLE3</accession>
<protein>
    <submittedName>
        <fullName evidence="1">Uncharacterized protein</fullName>
    </submittedName>
</protein>